<comment type="caution">
    <text evidence="2">The sequence shown here is derived from an EMBL/GenBank/DDBJ whole genome shotgun (WGS) entry which is preliminary data.</text>
</comment>
<evidence type="ECO:0000313" key="3">
    <source>
        <dbReference type="Proteomes" id="UP001156856"/>
    </source>
</evidence>
<evidence type="ECO:0000313" key="2">
    <source>
        <dbReference type="EMBL" id="GLS64474.1"/>
    </source>
</evidence>
<dbReference type="PANTHER" id="PTHR30437:SF5">
    <property type="entry name" value="REGULATOR OF NUCLEOSIDE DIPHOSPHATE KINASE"/>
    <property type="match status" value="1"/>
</dbReference>
<accession>A0ABQ6DK49</accession>
<dbReference type="InterPro" id="IPR023459">
    <property type="entry name" value="Tscrpt_elong_fac_GreA/B_fam"/>
</dbReference>
<evidence type="ECO:0000259" key="1">
    <source>
        <dbReference type="Pfam" id="PF01272"/>
    </source>
</evidence>
<sequence length="148" mass="16463">MGDSISKDLPPLVIPMPDFRTLRLVASGARPPHAYARTAEWLAAELDRATVVAPDVVPETAVTMHTRVEYRDDVTDQVGRLTLVYPGEEDWDEYRVSVLSPVGAALIGLSEGQSIRWRTPSGGMRGVTALRVLYQPYQTSLEIPHMRY</sequence>
<dbReference type="Pfam" id="PF01272">
    <property type="entry name" value="GreA_GreB"/>
    <property type="match status" value="1"/>
</dbReference>
<dbReference type="SUPFAM" id="SSF54534">
    <property type="entry name" value="FKBP-like"/>
    <property type="match status" value="1"/>
</dbReference>
<dbReference type="EMBL" id="BSPK01000038">
    <property type="protein sequence ID" value="GLS64474.1"/>
    <property type="molecule type" value="Genomic_DNA"/>
</dbReference>
<dbReference type="GO" id="GO:0016301">
    <property type="term" value="F:kinase activity"/>
    <property type="evidence" value="ECO:0007669"/>
    <property type="project" value="UniProtKB-KW"/>
</dbReference>
<dbReference type="NCBIfam" id="NF004396">
    <property type="entry name" value="PRK05753.1"/>
    <property type="match status" value="1"/>
</dbReference>
<keyword evidence="2" id="KW-0418">Kinase</keyword>
<reference evidence="3" key="1">
    <citation type="journal article" date="2019" name="Int. J. Syst. Evol. Microbiol.">
        <title>The Global Catalogue of Microorganisms (GCM) 10K type strain sequencing project: providing services to taxonomists for standard genome sequencing and annotation.</title>
        <authorList>
            <consortium name="The Broad Institute Genomics Platform"/>
            <consortium name="The Broad Institute Genome Sequencing Center for Infectious Disease"/>
            <person name="Wu L."/>
            <person name="Ma J."/>
        </authorList>
    </citation>
    <scope>NUCLEOTIDE SEQUENCE [LARGE SCALE GENOMIC DNA]</scope>
    <source>
        <strain evidence="3">NBRC 107715</strain>
    </source>
</reference>
<proteinExistence type="predicted"/>
<dbReference type="Proteomes" id="UP001156856">
    <property type="component" value="Unassembled WGS sequence"/>
</dbReference>
<dbReference type="InterPro" id="IPR036953">
    <property type="entry name" value="GreA/GreB_C_sf"/>
</dbReference>
<feature type="domain" description="Transcription elongation factor GreA/GreB C-terminal" evidence="1">
    <location>
        <begin position="58"/>
        <end position="131"/>
    </location>
</feature>
<dbReference type="InterPro" id="IPR001437">
    <property type="entry name" value="Tscrpt_elong_fac_GreA/B_C"/>
</dbReference>
<dbReference type="PANTHER" id="PTHR30437">
    <property type="entry name" value="TRANSCRIPTION ELONGATION FACTOR GREA"/>
    <property type="match status" value="1"/>
</dbReference>
<name>A0ABQ6DK49_9HYPH</name>
<dbReference type="Gene3D" id="3.10.50.30">
    <property type="entry name" value="Transcription elongation factor, GreA/GreB, C-terminal domain"/>
    <property type="match status" value="1"/>
</dbReference>
<gene>
    <name evidence="2" type="primary">rnk</name>
    <name evidence="2" type="ORF">GCM10007888_28550</name>
</gene>
<protein>
    <submittedName>
        <fullName evidence="2">Regulator of nucleoside diphosphate kinase</fullName>
    </submittedName>
</protein>
<organism evidence="2 3">
    <name type="scientific">Methylobacterium oxalidis</name>
    <dbReference type="NCBI Taxonomy" id="944322"/>
    <lineage>
        <taxon>Bacteria</taxon>
        <taxon>Pseudomonadati</taxon>
        <taxon>Pseudomonadota</taxon>
        <taxon>Alphaproteobacteria</taxon>
        <taxon>Hyphomicrobiales</taxon>
        <taxon>Methylobacteriaceae</taxon>
        <taxon>Methylobacterium</taxon>
    </lineage>
</organism>
<keyword evidence="2" id="KW-0808">Transferase</keyword>
<keyword evidence="3" id="KW-1185">Reference proteome</keyword>